<evidence type="ECO:0000313" key="2">
    <source>
        <dbReference type="Proteomes" id="UP000183809"/>
    </source>
</evidence>
<organism evidence="1 2">
    <name type="scientific">Diplodia corticola</name>
    <dbReference type="NCBI Taxonomy" id="236234"/>
    <lineage>
        <taxon>Eukaryota</taxon>
        <taxon>Fungi</taxon>
        <taxon>Dikarya</taxon>
        <taxon>Ascomycota</taxon>
        <taxon>Pezizomycotina</taxon>
        <taxon>Dothideomycetes</taxon>
        <taxon>Dothideomycetes incertae sedis</taxon>
        <taxon>Botryosphaeriales</taxon>
        <taxon>Botryosphaeriaceae</taxon>
        <taxon>Diplodia</taxon>
    </lineage>
</organism>
<protein>
    <submittedName>
        <fullName evidence="1">Uncharacterized protein</fullName>
    </submittedName>
</protein>
<dbReference type="EMBL" id="MNUE01000089">
    <property type="protein sequence ID" value="OJD29189.1"/>
    <property type="molecule type" value="Genomic_DNA"/>
</dbReference>
<dbReference type="OrthoDB" id="10633582at2759"/>
<sequence length="195" mass="20020">MCQLQPVFHHACAHWAPRPRLVGEPCVRAHRVPIVVVERSASRITASTSTNITTTASAVSSSSATTTAVSVTIPCDYPFHLGAADEAGECAECVRRAGGRDAGEDDDSAAAAEASGLCERRGSVDSTATWSTGSSSAYSAMSAYSYGGEGIGGGGGGGGGNGWRPFAGVSEGGWEELRRVRERREAGGRGVEVGR</sequence>
<gene>
    <name evidence="1" type="ORF">BKCO1_8900017</name>
</gene>
<reference evidence="1 2" key="1">
    <citation type="submission" date="2016-10" db="EMBL/GenBank/DDBJ databases">
        <title>Proteomics and genomics reveal pathogen-plant mechanisms compatible with a hemibiotrophic lifestyle of Diplodia corticola.</title>
        <authorList>
            <person name="Fernandes I."/>
            <person name="De Jonge R."/>
            <person name="Van De Peer Y."/>
            <person name="Devreese B."/>
            <person name="Alves A."/>
            <person name="Esteves A.C."/>
        </authorList>
    </citation>
    <scope>NUCLEOTIDE SEQUENCE [LARGE SCALE GENOMIC DNA]</scope>
    <source>
        <strain evidence="1 2">CBS 112549</strain>
    </source>
</reference>
<dbReference type="Proteomes" id="UP000183809">
    <property type="component" value="Unassembled WGS sequence"/>
</dbReference>
<comment type="caution">
    <text evidence="1">The sequence shown here is derived from an EMBL/GenBank/DDBJ whole genome shotgun (WGS) entry which is preliminary data.</text>
</comment>
<name>A0A1J9RNM5_9PEZI</name>
<dbReference type="RefSeq" id="XP_020125449.1">
    <property type="nucleotide sequence ID" value="XM_020279695.1"/>
</dbReference>
<dbReference type="AlphaFoldDB" id="A0A1J9RNM5"/>
<proteinExistence type="predicted"/>
<dbReference type="GeneID" id="31019958"/>
<accession>A0A1J9RNM5</accession>
<evidence type="ECO:0000313" key="1">
    <source>
        <dbReference type="EMBL" id="OJD29189.1"/>
    </source>
</evidence>
<keyword evidence="2" id="KW-1185">Reference proteome</keyword>